<dbReference type="Proteomes" id="UP000243451">
    <property type="component" value="Unassembled WGS sequence"/>
</dbReference>
<dbReference type="InterPro" id="IPR036237">
    <property type="entry name" value="Xyl_isomerase-like_sf"/>
</dbReference>
<dbReference type="SUPFAM" id="SSF51658">
    <property type="entry name" value="Xylose isomerase-like"/>
    <property type="match status" value="1"/>
</dbReference>
<dbReference type="EMBL" id="PPSK01000008">
    <property type="protein sequence ID" value="POB03486.1"/>
    <property type="molecule type" value="Genomic_DNA"/>
</dbReference>
<dbReference type="PANTHER" id="PTHR42194">
    <property type="entry name" value="UPF0276 PROTEIN HI_1600"/>
    <property type="match status" value="1"/>
</dbReference>
<dbReference type="OrthoDB" id="9763101at2"/>
<dbReference type="RefSeq" id="WP_104738425.1">
    <property type="nucleotide sequence ID" value="NZ_BMHR01000005.1"/>
</dbReference>
<comment type="caution">
    <text evidence="1">The sequence shown here is derived from an EMBL/GenBank/DDBJ whole genome shotgun (WGS) entry which is preliminary data.</text>
</comment>
<organism evidence="1 2">
    <name type="scientific">Halopseudomonas oceani</name>
    <dbReference type="NCBI Taxonomy" id="1708783"/>
    <lineage>
        <taxon>Bacteria</taxon>
        <taxon>Pseudomonadati</taxon>
        <taxon>Pseudomonadota</taxon>
        <taxon>Gammaproteobacteria</taxon>
        <taxon>Pseudomonadales</taxon>
        <taxon>Pseudomonadaceae</taxon>
        <taxon>Halopseudomonas</taxon>
    </lineage>
</organism>
<evidence type="ECO:0000313" key="1">
    <source>
        <dbReference type="EMBL" id="POB03486.1"/>
    </source>
</evidence>
<dbReference type="PANTHER" id="PTHR42194:SF1">
    <property type="entry name" value="UPF0276 PROTEIN HI_1600"/>
    <property type="match status" value="1"/>
</dbReference>
<proteinExistence type="predicted"/>
<evidence type="ECO:0000313" key="2">
    <source>
        <dbReference type="Proteomes" id="UP000243451"/>
    </source>
</evidence>
<dbReference type="Pfam" id="PF05114">
    <property type="entry name" value="MbnB_TglH_ChrH"/>
    <property type="match status" value="1"/>
</dbReference>
<dbReference type="NCBIfam" id="NF003818">
    <property type="entry name" value="PRK05409.1"/>
    <property type="match status" value="1"/>
</dbReference>
<gene>
    <name evidence="1" type="ORF">C1949_10460</name>
</gene>
<reference evidence="1 2" key="1">
    <citation type="submission" date="2018-01" db="EMBL/GenBank/DDBJ databases">
        <title>Draft genome of the type strain Pseudomonas oceani DSM 100277 isolated from the deep water in Okinawa trough, northwestern Pacific Ocean.</title>
        <authorList>
            <person name="Gomila M."/>
            <person name="Mulet M."/>
            <person name="Garcia-Valdes E."/>
            <person name="Lalucat J."/>
        </authorList>
    </citation>
    <scope>NUCLEOTIDE SEQUENCE [LARGE SCALE GENOMIC DNA]</scope>
    <source>
        <strain evidence="1 2">DSM 100277</strain>
    </source>
</reference>
<sequence>MQHVPLTRGAGVGFKPQHFAELINDTSRIDLLEIHAENYFGDGGILHHQLERLHALLPLSIHGVGLSVGGAAPLDAAHLAQLRCLCERHPPALVSEHLAWAGDSEQFLADLLPIAYTPEVLNRTVDHVAQLQDTLGRRVLIENPATYLTFAHSAMPEAEFLAELVQRSGCGLLLDLNNLRVSCHNNGGDVDAYLQVIPLDEVGEIHLAGHSMHTLASGRSLLIDDHGSAVADQTWALYAQFLRIAGQRPTIIEWDTDVPSWTTLTREVERARRHQRKAITPAAGAYG</sequence>
<protein>
    <submittedName>
        <fullName evidence="1">Uncharacterized protein</fullName>
    </submittedName>
</protein>
<dbReference type="AlphaFoldDB" id="A0A2P4EV78"/>
<dbReference type="Gene3D" id="3.20.20.150">
    <property type="entry name" value="Divalent-metal-dependent TIM barrel enzymes"/>
    <property type="match status" value="1"/>
</dbReference>
<accession>A0A2P4EV78</accession>
<dbReference type="InterPro" id="IPR007801">
    <property type="entry name" value="MbnB/TglH/ChrH"/>
</dbReference>
<keyword evidence="2" id="KW-1185">Reference proteome</keyword>
<name>A0A2P4EV78_9GAMM</name>